<keyword evidence="1" id="KW-0677">Repeat</keyword>
<sequence>MQRSINAVVGISDNSVSSALNSLPDLHVRFAANDDAASSLIPESNNKKVKKLSRFNSTTAYEFDRQLSVRQRKTDQFQAARDGNLTDLENLFNENRSNPRIFFNRLDPETKLTALHYAARFHHLDICEYLIKNCEANVNKAGEDGMTPLHYIARFRVEKDSPADSYGNVIQYLIYHGANINACDIFQAT</sequence>
<dbReference type="PANTHER" id="PTHR24193:SF121">
    <property type="entry name" value="ADA2A-CONTAINING COMPLEX COMPONENT 3, ISOFORM D"/>
    <property type="match status" value="1"/>
</dbReference>
<evidence type="ECO:0000256" key="2">
    <source>
        <dbReference type="ARBA" id="ARBA00023043"/>
    </source>
</evidence>
<gene>
    <name evidence="4" type="ORF">GIL414_LOCUS66898</name>
</gene>
<evidence type="ECO:0000256" key="3">
    <source>
        <dbReference type="PROSITE-ProRule" id="PRU00023"/>
    </source>
</evidence>
<comment type="caution">
    <text evidence="4">The sequence shown here is derived from an EMBL/GenBank/DDBJ whole genome shotgun (WGS) entry which is preliminary data.</text>
</comment>
<evidence type="ECO:0000256" key="1">
    <source>
        <dbReference type="ARBA" id="ARBA00022737"/>
    </source>
</evidence>
<dbReference type="PANTHER" id="PTHR24193">
    <property type="entry name" value="ANKYRIN REPEAT PROTEIN"/>
    <property type="match status" value="1"/>
</dbReference>
<dbReference type="GO" id="GO:0045944">
    <property type="term" value="P:positive regulation of transcription by RNA polymerase II"/>
    <property type="evidence" value="ECO:0007669"/>
    <property type="project" value="TreeGrafter"/>
</dbReference>
<evidence type="ECO:0000313" key="4">
    <source>
        <dbReference type="EMBL" id="CAF5171834.1"/>
    </source>
</evidence>
<proteinExistence type="predicted"/>
<accession>A0A8S3GTR8</accession>
<evidence type="ECO:0000313" key="5">
    <source>
        <dbReference type="Proteomes" id="UP000681720"/>
    </source>
</evidence>
<dbReference type="AlphaFoldDB" id="A0A8S3GTR8"/>
<dbReference type="InterPro" id="IPR002110">
    <property type="entry name" value="Ankyrin_rpt"/>
</dbReference>
<evidence type="ECO:0008006" key="6">
    <source>
        <dbReference type="Google" id="ProtNLM"/>
    </source>
</evidence>
<dbReference type="InterPro" id="IPR050663">
    <property type="entry name" value="Ankyrin-SOCS_Box"/>
</dbReference>
<dbReference type="InterPro" id="IPR036770">
    <property type="entry name" value="Ankyrin_rpt-contain_sf"/>
</dbReference>
<dbReference type="Proteomes" id="UP000681720">
    <property type="component" value="Unassembled WGS sequence"/>
</dbReference>
<dbReference type="EMBL" id="CAJOBJ010321421">
    <property type="protein sequence ID" value="CAF5171834.1"/>
    <property type="molecule type" value="Genomic_DNA"/>
</dbReference>
<dbReference type="GO" id="GO:0000976">
    <property type="term" value="F:transcription cis-regulatory region binding"/>
    <property type="evidence" value="ECO:0007669"/>
    <property type="project" value="TreeGrafter"/>
</dbReference>
<dbReference type="GO" id="GO:0005634">
    <property type="term" value="C:nucleus"/>
    <property type="evidence" value="ECO:0007669"/>
    <property type="project" value="TreeGrafter"/>
</dbReference>
<dbReference type="PROSITE" id="PS50088">
    <property type="entry name" value="ANK_REPEAT"/>
    <property type="match status" value="1"/>
</dbReference>
<dbReference type="Gene3D" id="1.25.40.20">
    <property type="entry name" value="Ankyrin repeat-containing domain"/>
    <property type="match status" value="1"/>
</dbReference>
<organism evidence="4 5">
    <name type="scientific">Rotaria magnacalcarata</name>
    <dbReference type="NCBI Taxonomy" id="392030"/>
    <lineage>
        <taxon>Eukaryota</taxon>
        <taxon>Metazoa</taxon>
        <taxon>Spiralia</taxon>
        <taxon>Gnathifera</taxon>
        <taxon>Rotifera</taxon>
        <taxon>Eurotatoria</taxon>
        <taxon>Bdelloidea</taxon>
        <taxon>Philodinida</taxon>
        <taxon>Philodinidae</taxon>
        <taxon>Rotaria</taxon>
    </lineage>
</organism>
<name>A0A8S3GTR8_9BILA</name>
<reference evidence="4" key="1">
    <citation type="submission" date="2021-02" db="EMBL/GenBank/DDBJ databases">
        <authorList>
            <person name="Nowell W R."/>
        </authorList>
    </citation>
    <scope>NUCLEOTIDE SEQUENCE</scope>
</reference>
<dbReference type="SMART" id="SM00248">
    <property type="entry name" value="ANK"/>
    <property type="match status" value="2"/>
</dbReference>
<keyword evidence="2 3" id="KW-0040">ANK repeat</keyword>
<protein>
    <recommendedName>
        <fullName evidence="6">ANK_REP_REGION domain-containing protein</fullName>
    </recommendedName>
</protein>
<feature type="repeat" description="ANK" evidence="3">
    <location>
        <begin position="144"/>
        <end position="185"/>
    </location>
</feature>
<dbReference type="PRINTS" id="PR01415">
    <property type="entry name" value="ANKYRIN"/>
</dbReference>
<dbReference type="SUPFAM" id="SSF48403">
    <property type="entry name" value="Ankyrin repeat"/>
    <property type="match status" value="1"/>
</dbReference>
<dbReference type="Pfam" id="PF12796">
    <property type="entry name" value="Ank_2"/>
    <property type="match status" value="1"/>
</dbReference>